<dbReference type="FunFam" id="1.20.80.10:FF:000046">
    <property type="entry name" value="Protein CBG13772"/>
    <property type="match status" value="1"/>
</dbReference>
<dbReference type="SUPFAM" id="SSF101576">
    <property type="entry name" value="Supernatant protein factor (SPF), C-terminal domain"/>
    <property type="match status" value="1"/>
</dbReference>
<protein>
    <recommendedName>
        <fullName evidence="7">Golgi resident protein GCP60</fullName>
    </recommendedName>
</protein>
<dbReference type="PROSITE" id="PS50866">
    <property type="entry name" value="GOLD"/>
    <property type="match status" value="1"/>
</dbReference>
<dbReference type="GO" id="GO:0000139">
    <property type="term" value="C:Golgi membrane"/>
    <property type="evidence" value="ECO:0007669"/>
    <property type="project" value="TreeGrafter"/>
</dbReference>
<dbReference type="Pfam" id="PF13897">
    <property type="entry name" value="GOLD_2"/>
    <property type="match status" value="1"/>
</dbReference>
<evidence type="ECO:0000256" key="2">
    <source>
        <dbReference type="SAM" id="MobiDB-lite"/>
    </source>
</evidence>
<dbReference type="PROSITE" id="PS51228">
    <property type="entry name" value="ACB_2"/>
    <property type="match status" value="1"/>
</dbReference>
<dbReference type="AlphaFoldDB" id="E3NGP8"/>
<dbReference type="FunFam" id="2.60.120.680:FF:000006">
    <property type="entry name" value="Acyl-CoA binding domain containing 3"/>
    <property type="match status" value="1"/>
</dbReference>
<gene>
    <name evidence="5" type="ORF">CRE_03472</name>
</gene>
<dbReference type="InterPro" id="IPR009038">
    <property type="entry name" value="GOLD_dom"/>
</dbReference>
<feature type="compositionally biased region" description="Basic and acidic residues" evidence="2">
    <location>
        <begin position="249"/>
        <end position="260"/>
    </location>
</feature>
<dbReference type="HOGENOM" id="CLU_048443_0_0_1"/>
<evidence type="ECO:0000313" key="6">
    <source>
        <dbReference type="Proteomes" id="UP000008281"/>
    </source>
</evidence>
<name>E3NGP8_CAERE</name>
<dbReference type="InterPro" id="IPR052269">
    <property type="entry name" value="Golgi-PI4KB_interaction"/>
</dbReference>
<dbReference type="OrthoDB" id="5839451at2759"/>
<keyword evidence="6" id="KW-1185">Reference proteome</keyword>
<feature type="compositionally biased region" description="Acidic residues" evidence="2">
    <location>
        <begin position="261"/>
        <end position="271"/>
    </location>
</feature>
<proteinExistence type="predicted"/>
<feature type="domain" description="GOLD" evidence="3">
    <location>
        <begin position="298"/>
        <end position="456"/>
    </location>
</feature>
<dbReference type="FunCoup" id="E3NGP8">
    <property type="interactions" value="3204"/>
</dbReference>
<dbReference type="InterPro" id="IPR036598">
    <property type="entry name" value="GOLD_dom_sf"/>
</dbReference>
<dbReference type="InterPro" id="IPR000582">
    <property type="entry name" value="Acyl-CoA-binding_protein"/>
</dbReference>
<dbReference type="EMBL" id="DS268657">
    <property type="protein sequence ID" value="EFO97182.1"/>
    <property type="molecule type" value="Genomic_DNA"/>
</dbReference>
<dbReference type="eggNOG" id="KOG3878">
    <property type="taxonomic scope" value="Eukaryota"/>
</dbReference>
<dbReference type="Proteomes" id="UP000008281">
    <property type="component" value="Unassembled WGS sequence"/>
</dbReference>
<dbReference type="GO" id="GO:0000062">
    <property type="term" value="F:fatty-acyl-CoA binding"/>
    <property type="evidence" value="ECO:0007669"/>
    <property type="project" value="InterPro"/>
</dbReference>
<evidence type="ECO:0008006" key="7">
    <source>
        <dbReference type="Google" id="ProtNLM"/>
    </source>
</evidence>
<evidence type="ECO:0000259" key="3">
    <source>
        <dbReference type="PROSITE" id="PS50866"/>
    </source>
</evidence>
<evidence type="ECO:0000259" key="4">
    <source>
        <dbReference type="PROSITE" id="PS51228"/>
    </source>
</evidence>
<feature type="region of interest" description="Disordered" evidence="2">
    <location>
        <begin position="376"/>
        <end position="405"/>
    </location>
</feature>
<dbReference type="SUPFAM" id="SSF47027">
    <property type="entry name" value="Acyl-CoA binding protein"/>
    <property type="match status" value="1"/>
</dbReference>
<organism evidence="6">
    <name type="scientific">Caenorhabditis remanei</name>
    <name type="common">Caenorhabditis vulgaris</name>
    <dbReference type="NCBI Taxonomy" id="31234"/>
    <lineage>
        <taxon>Eukaryota</taxon>
        <taxon>Metazoa</taxon>
        <taxon>Ecdysozoa</taxon>
        <taxon>Nematoda</taxon>
        <taxon>Chromadorea</taxon>
        <taxon>Rhabditida</taxon>
        <taxon>Rhabditina</taxon>
        <taxon>Rhabditomorpha</taxon>
        <taxon>Rhabditoidea</taxon>
        <taxon>Rhabditidae</taxon>
        <taxon>Peloderinae</taxon>
        <taxon>Caenorhabditis</taxon>
    </lineage>
</organism>
<accession>E3NGP8</accession>
<dbReference type="STRING" id="31234.E3NGP8"/>
<dbReference type="Pfam" id="PF00887">
    <property type="entry name" value="ACBP"/>
    <property type="match status" value="1"/>
</dbReference>
<dbReference type="PANTHER" id="PTHR22973">
    <property type="entry name" value="LD35087P"/>
    <property type="match status" value="1"/>
</dbReference>
<sequence length="458" mass="52503">MSSDQRCFIFATFFSKRVFFPLKFLSIFRMTDENHVRLTEVQLIESEFGYPLEDCYKLAVQYYKKEHVGKQEPVPYEDRIKLLSLSKQIQHGPITDEFDNAGWLDITGNDVNKAWRELGSLSRDEAMASFVFLVDRVCPPFKGFISDKKAIKDAELKEFAPQVTEQSAQPPSLQQVDQRLFEDQRKQIQDALNAQTFHQFSAYAQEQFPGQPEQQTTLIRQLQEQHYQQYMSQVYAQQSPNPNGELSAEEAHQQAIRRDDDSDVSDDEAGEDLPSNPAISPASLWNRQDINEFKANIKKDGTEGIIKVGHGETVTVRVPTHENGSCLFWEFATDHYDIGFGVYFEWTVADSNQVSVHVSESDDEEDYDEAIEAEQAEGGAPGGAPGDVESGAAMQSRRVDPNKPRQDEIIPVYRRDCHEEVYAGSHRYPGRGIYLLKFDNSYSLWRSKTLYYRVYYSK</sequence>
<reference evidence="5" key="1">
    <citation type="submission" date="2007-07" db="EMBL/GenBank/DDBJ databases">
        <title>PCAP assembly of the Caenorhabditis remanei genome.</title>
        <authorList>
            <consortium name="The Caenorhabditis remanei Sequencing Consortium"/>
            <person name="Wilson R.K."/>
        </authorList>
    </citation>
    <scope>NUCLEOTIDE SEQUENCE [LARGE SCALE GENOMIC DNA]</scope>
    <source>
        <strain evidence="5">PB4641</strain>
    </source>
</reference>
<feature type="domain" description="ACB" evidence="4">
    <location>
        <begin position="52"/>
        <end position="143"/>
    </location>
</feature>
<dbReference type="InterPro" id="IPR014352">
    <property type="entry name" value="FERM/acyl-CoA-bd_prot_sf"/>
</dbReference>
<dbReference type="PANTHER" id="PTHR22973:SF12">
    <property type="entry name" value="LD35087P"/>
    <property type="match status" value="1"/>
</dbReference>
<dbReference type="InterPro" id="IPR035984">
    <property type="entry name" value="Acyl-CoA-binding_sf"/>
</dbReference>
<dbReference type="FunFam" id="2.60.120.680:FF:000011">
    <property type="entry name" value="Predicted protein"/>
    <property type="match status" value="1"/>
</dbReference>
<feature type="region of interest" description="Disordered" evidence="2">
    <location>
        <begin position="237"/>
        <end position="282"/>
    </location>
</feature>
<dbReference type="OMA" id="CSLFAPY"/>
<dbReference type="Gene3D" id="2.60.120.680">
    <property type="entry name" value="GOLD domain"/>
    <property type="match status" value="2"/>
</dbReference>
<evidence type="ECO:0000256" key="1">
    <source>
        <dbReference type="ARBA" id="ARBA00022990"/>
    </source>
</evidence>
<dbReference type="Gene3D" id="1.20.80.10">
    <property type="match status" value="1"/>
</dbReference>
<evidence type="ECO:0000313" key="5">
    <source>
        <dbReference type="EMBL" id="EFO97182.1"/>
    </source>
</evidence>
<dbReference type="InParanoid" id="E3NGP8"/>
<keyword evidence="1" id="KW-0007">Acetylation</keyword>